<dbReference type="NCBIfam" id="TIGR02532">
    <property type="entry name" value="IV_pilin_GFxxxE"/>
    <property type="match status" value="1"/>
</dbReference>
<dbReference type="Pfam" id="PF07963">
    <property type="entry name" value="N_methyl"/>
    <property type="match status" value="1"/>
</dbReference>
<evidence type="ECO:0000256" key="4">
    <source>
        <dbReference type="ARBA" id="ARBA00022481"/>
    </source>
</evidence>
<evidence type="ECO:0000313" key="13">
    <source>
        <dbReference type="EMBL" id="SMP70423.1"/>
    </source>
</evidence>
<keyword evidence="14" id="KW-1185">Reference proteome</keyword>
<evidence type="ECO:0000313" key="14">
    <source>
        <dbReference type="Proteomes" id="UP001158067"/>
    </source>
</evidence>
<name>A0ABY1QGY7_9BACT</name>
<dbReference type="RefSeq" id="WP_283434300.1">
    <property type="nucleotide sequence ID" value="NZ_FXUG01000013.1"/>
</dbReference>
<keyword evidence="5" id="KW-0997">Cell inner membrane</keyword>
<dbReference type="EMBL" id="FXUG01000013">
    <property type="protein sequence ID" value="SMP70423.1"/>
    <property type="molecule type" value="Genomic_DNA"/>
</dbReference>
<evidence type="ECO:0000256" key="2">
    <source>
        <dbReference type="ARBA" id="ARBA00021549"/>
    </source>
</evidence>
<proteinExistence type="inferred from homology"/>
<evidence type="ECO:0000256" key="6">
    <source>
        <dbReference type="ARBA" id="ARBA00022692"/>
    </source>
</evidence>
<evidence type="ECO:0000256" key="9">
    <source>
        <dbReference type="ARBA" id="ARBA00025772"/>
    </source>
</evidence>
<evidence type="ECO:0000256" key="8">
    <source>
        <dbReference type="ARBA" id="ARBA00023136"/>
    </source>
</evidence>
<accession>A0ABY1QGY7</accession>
<comment type="subcellular location">
    <subcellularLocation>
        <location evidence="1">Cell inner membrane</location>
        <topology evidence="1">Single-pass membrane protein</topology>
    </subcellularLocation>
</comment>
<keyword evidence="3" id="KW-1003">Cell membrane</keyword>
<evidence type="ECO:0000256" key="10">
    <source>
        <dbReference type="ARBA" id="ARBA00030775"/>
    </source>
</evidence>
<evidence type="ECO:0000256" key="1">
    <source>
        <dbReference type="ARBA" id="ARBA00004377"/>
    </source>
</evidence>
<organism evidence="13 14">
    <name type="scientific">Neorhodopirellula lusitana</name>
    <dbReference type="NCBI Taxonomy" id="445327"/>
    <lineage>
        <taxon>Bacteria</taxon>
        <taxon>Pseudomonadati</taxon>
        <taxon>Planctomycetota</taxon>
        <taxon>Planctomycetia</taxon>
        <taxon>Pirellulales</taxon>
        <taxon>Pirellulaceae</taxon>
        <taxon>Neorhodopirellula</taxon>
    </lineage>
</organism>
<evidence type="ECO:0000256" key="3">
    <source>
        <dbReference type="ARBA" id="ARBA00022475"/>
    </source>
</evidence>
<comment type="similarity">
    <text evidence="9">Belongs to the GSP H family.</text>
</comment>
<feature type="transmembrane region" description="Helical" evidence="11">
    <location>
        <begin position="26"/>
        <end position="47"/>
    </location>
</feature>
<evidence type="ECO:0000256" key="11">
    <source>
        <dbReference type="SAM" id="Phobius"/>
    </source>
</evidence>
<gene>
    <name evidence="13" type="ORF">SAMN06265222_11342</name>
</gene>
<reference evidence="13 14" key="1">
    <citation type="submission" date="2017-05" db="EMBL/GenBank/DDBJ databases">
        <authorList>
            <person name="Varghese N."/>
            <person name="Submissions S."/>
        </authorList>
    </citation>
    <scope>NUCLEOTIDE SEQUENCE [LARGE SCALE GENOMIC DNA]</scope>
    <source>
        <strain evidence="13 14">DSM 25457</strain>
    </source>
</reference>
<evidence type="ECO:0000256" key="7">
    <source>
        <dbReference type="ARBA" id="ARBA00022989"/>
    </source>
</evidence>
<feature type="domain" description="General secretion pathway GspH" evidence="12">
    <location>
        <begin position="63"/>
        <end position="160"/>
    </location>
</feature>
<comment type="caution">
    <text evidence="13">The sequence shown here is derived from an EMBL/GenBank/DDBJ whole genome shotgun (WGS) entry which is preliminary data.</text>
</comment>
<dbReference type="InterPro" id="IPR022346">
    <property type="entry name" value="T2SS_GspH"/>
</dbReference>
<evidence type="ECO:0000259" key="12">
    <source>
        <dbReference type="Pfam" id="PF12019"/>
    </source>
</evidence>
<keyword evidence="4" id="KW-0488">Methylation</keyword>
<keyword evidence="6 11" id="KW-0812">Transmembrane</keyword>
<keyword evidence="7 11" id="KW-1133">Transmembrane helix</keyword>
<sequence length="184" mass="20288">MAGITSTNVRCSRQSRQAFGNSPRRGFSIVELSVVLVIVAIGVTLALPRFTASSTRRQVELVAQTIQADLELARRTAMNRGRPVTIQFDWTTASYRSDDIFIDDNEDQTLDLNLGESFGSDIDLSANFQDQPGILFNRDGTATMTRQNGQTSRKGDITVSIDGIRVHLQLRPGVSLVTTRGRNE</sequence>
<keyword evidence="8 11" id="KW-0472">Membrane</keyword>
<evidence type="ECO:0000256" key="5">
    <source>
        <dbReference type="ARBA" id="ARBA00022519"/>
    </source>
</evidence>
<dbReference type="InterPro" id="IPR012902">
    <property type="entry name" value="N_methyl_site"/>
</dbReference>
<dbReference type="Pfam" id="PF12019">
    <property type="entry name" value="GspH"/>
    <property type="match status" value="1"/>
</dbReference>
<protein>
    <recommendedName>
        <fullName evidence="2">Type II secretion system protein H</fullName>
    </recommendedName>
    <alternativeName>
        <fullName evidence="10">General secretion pathway protein H</fullName>
    </alternativeName>
</protein>
<dbReference type="Proteomes" id="UP001158067">
    <property type="component" value="Unassembled WGS sequence"/>
</dbReference>
<dbReference type="InterPro" id="IPR045584">
    <property type="entry name" value="Pilin-like"/>
</dbReference>
<dbReference type="Gene3D" id="3.55.40.10">
    <property type="entry name" value="minor pseudopilin epsh domain"/>
    <property type="match status" value="1"/>
</dbReference>
<dbReference type="SUPFAM" id="SSF54523">
    <property type="entry name" value="Pili subunits"/>
    <property type="match status" value="1"/>
</dbReference>